<evidence type="ECO:0000313" key="4">
    <source>
        <dbReference type="Proteomes" id="UP001595823"/>
    </source>
</evidence>
<keyword evidence="2" id="KW-0812">Transmembrane</keyword>
<gene>
    <name evidence="3" type="ORF">ACFPET_18115</name>
</gene>
<sequence>MDRDQTTDSQMIDFQNSENLPQQGGFGEDWQGDNVHADDGALYVLDQQGFTPNRPGGFVNSALMNYTKGFVNDKFDAGSLIKGDENGWLRNKAGDSVNNYFQKGEEFYNASNQLRDQARSGRYTADFKLDWDGIKNTYGKIKTDVIDADQQSNGALKKWGLKNLGFDPLQFLVGTLVDFLISTFQPLEDVLGVVTGNESRMKTSAEMWKQAGDAMDPIADHIQSIVDAELSDWDGQAAENARARVLEMSLLVSGMGYLTAVLNGILSMAATVAKAIRGYVEDLIAQGVSWVIKSILPSVASAIATFGATTPAIVAMVVVKIAALVFDAIQAVQEAIRIFQKFMDLIQMVQELMQIFGPYIAEMINIPDMSLGITKL</sequence>
<dbReference type="RefSeq" id="WP_380623750.1">
    <property type="nucleotide sequence ID" value="NZ_JBHSDK010000028.1"/>
</dbReference>
<evidence type="ECO:0000313" key="3">
    <source>
        <dbReference type="EMBL" id="MFC4337122.1"/>
    </source>
</evidence>
<keyword evidence="2" id="KW-1133">Transmembrane helix</keyword>
<comment type="caution">
    <text evidence="3">The sequence shown here is derived from an EMBL/GenBank/DDBJ whole genome shotgun (WGS) entry which is preliminary data.</text>
</comment>
<accession>A0ABV8U288</accession>
<dbReference type="EMBL" id="JBHSDK010000028">
    <property type="protein sequence ID" value="MFC4337122.1"/>
    <property type="molecule type" value="Genomic_DNA"/>
</dbReference>
<feature type="compositionally biased region" description="Polar residues" evidence="1">
    <location>
        <begin position="7"/>
        <end position="22"/>
    </location>
</feature>
<evidence type="ECO:0000256" key="1">
    <source>
        <dbReference type="SAM" id="MobiDB-lite"/>
    </source>
</evidence>
<proteinExistence type="predicted"/>
<feature type="transmembrane region" description="Helical" evidence="2">
    <location>
        <begin position="312"/>
        <end position="332"/>
    </location>
</feature>
<protein>
    <submittedName>
        <fullName evidence="3">Uncharacterized protein</fullName>
    </submittedName>
</protein>
<reference evidence="4" key="1">
    <citation type="journal article" date="2019" name="Int. J. Syst. Evol. Microbiol.">
        <title>The Global Catalogue of Microorganisms (GCM) 10K type strain sequencing project: providing services to taxonomists for standard genome sequencing and annotation.</title>
        <authorList>
            <consortium name="The Broad Institute Genomics Platform"/>
            <consortium name="The Broad Institute Genome Sequencing Center for Infectious Disease"/>
            <person name="Wu L."/>
            <person name="Ma J."/>
        </authorList>
    </citation>
    <scope>NUCLEOTIDE SEQUENCE [LARGE SCALE GENOMIC DNA]</scope>
    <source>
        <strain evidence="4">IBRC-M 10908</strain>
    </source>
</reference>
<feature type="region of interest" description="Disordered" evidence="1">
    <location>
        <begin position="1"/>
        <end position="32"/>
    </location>
</feature>
<keyword evidence="2" id="KW-0472">Membrane</keyword>
<evidence type="ECO:0000256" key="2">
    <source>
        <dbReference type="SAM" id="Phobius"/>
    </source>
</evidence>
<keyword evidence="4" id="KW-1185">Reference proteome</keyword>
<dbReference type="Proteomes" id="UP001595823">
    <property type="component" value="Unassembled WGS sequence"/>
</dbReference>
<name>A0ABV8U288_9ACTN</name>
<organism evidence="3 4">
    <name type="scientific">Salininema proteolyticum</name>
    <dbReference type="NCBI Taxonomy" id="1607685"/>
    <lineage>
        <taxon>Bacteria</taxon>
        <taxon>Bacillati</taxon>
        <taxon>Actinomycetota</taxon>
        <taxon>Actinomycetes</taxon>
        <taxon>Glycomycetales</taxon>
        <taxon>Glycomycetaceae</taxon>
        <taxon>Salininema</taxon>
    </lineage>
</organism>
<feature type="transmembrane region" description="Helical" evidence="2">
    <location>
        <begin position="250"/>
        <end position="271"/>
    </location>
</feature>